<dbReference type="Proteomes" id="UP000663853">
    <property type="component" value="Unassembled WGS sequence"/>
</dbReference>
<dbReference type="Pfam" id="PF20153">
    <property type="entry name" value="DUF6535"/>
    <property type="match status" value="1"/>
</dbReference>
<organism evidence="3 4">
    <name type="scientific">Rhizoctonia solani</name>
    <dbReference type="NCBI Taxonomy" id="456999"/>
    <lineage>
        <taxon>Eukaryota</taxon>
        <taxon>Fungi</taxon>
        <taxon>Dikarya</taxon>
        <taxon>Basidiomycota</taxon>
        <taxon>Agaricomycotina</taxon>
        <taxon>Agaricomycetes</taxon>
        <taxon>Cantharellales</taxon>
        <taxon>Ceratobasidiaceae</taxon>
        <taxon>Rhizoctonia</taxon>
    </lineage>
</organism>
<accession>A0A8H3D4I9</accession>
<name>A0A8H3D4I9_9AGAM</name>
<protein>
    <recommendedName>
        <fullName evidence="2">DUF6535 domain-containing protein</fullName>
    </recommendedName>
</protein>
<sequence length="971" mass="107908">MSILVPAPNSIGSRKAQINDCGTENIIASVMGSPAMSNEPTLPPVDKSVHITEPSCHPGGASLPIPEFQDRDPRYLNNKIPTEPVVSYEGRATGLDKDGKFWKVYVKETDEWDAELVDGWNKSLDVILVFAALFSAISTAFLMESSQRLQEDPVDMSEQTLLIISQTLLAIANSTAPAAAPPPGDKPFTPPRIVVIVNTLWYMSLSVSVSASFLAMLAKDWCHSFLAGRTGEPYVQARRRQRRWTMIENWKMQELITVLPSLIHLSLLLFAIGLCIYVWELNKVVAIPVWCVCGASVGFYVASSFLATILEDFPYTTIISRTLRSDLVKPLYRHLHSLVRYTLIGILVMTYFVVCIISGLASFCVPALTSFVVKKWNSIASWSNWHVLNRTSFGPSLAKDGEQPLKQDHVTSQALGWIITNCEVNQSVDTALQAIAGANKELPRGPLDQCHAATAIARRLGSSHLYDQHDTQLISLYIRALSFFKAHSHLAFNSGKNYNMGELRSLIRELQLRNENLVTTLLMDGMLIPTPQNIEAMSIGSTAASQALEVFTAAKSSTPSHFIRIAQLLQQNLLSEASESLHPAAIQSLVNAVSLFASCISPNAGFQGPGITFQFLRLILSTSLPPGAEIYGLSSALVFSVLSQHQHGSRDDVTRTAQHLRSLLDYTQARKFPRTGFWFGLLELASHPERYDLDSFSEIHLPPMLQEEFAKVPAVNMSHCATSGVSLIFDTVLSRDNPSNYVLTHLKTIDIMYQPAQVLIPPVPAYVFVIESFCSASADAIERFTQCGRMLSQYTFPTLTADLVAYLQARDIVGSLLARAQYAGMYQVKFFGNCQLWLLYVLYLDSPSVPGVIRDKLVTELDKNREVGHSREALENVVLTLESTIREFWDRPRNKRHAVESLGVWTYRVIECVFQRQKLPLSDHRWQEVRQNLSEVRPELRGLSSFVDAVPAGADEMQISIEVQGSESPSQ</sequence>
<feature type="transmembrane region" description="Helical" evidence="1">
    <location>
        <begin position="200"/>
        <end position="218"/>
    </location>
</feature>
<keyword evidence="1" id="KW-1133">Transmembrane helix</keyword>
<keyword evidence="1" id="KW-0812">Transmembrane</keyword>
<feature type="transmembrane region" description="Helical" evidence="1">
    <location>
        <begin position="338"/>
        <end position="361"/>
    </location>
</feature>
<gene>
    <name evidence="3" type="ORF">RDB_LOCUS116765</name>
</gene>
<reference evidence="3" key="1">
    <citation type="submission" date="2021-01" db="EMBL/GenBank/DDBJ databases">
        <authorList>
            <person name="Kaushik A."/>
        </authorList>
    </citation>
    <scope>NUCLEOTIDE SEQUENCE</scope>
    <source>
        <strain evidence="3">AG6-10EEA</strain>
    </source>
</reference>
<evidence type="ECO:0000313" key="3">
    <source>
        <dbReference type="EMBL" id="CAE6503953.1"/>
    </source>
</evidence>
<feature type="transmembrane region" description="Helical" evidence="1">
    <location>
        <begin position="255"/>
        <end position="279"/>
    </location>
</feature>
<evidence type="ECO:0000259" key="2">
    <source>
        <dbReference type="Pfam" id="PF20153"/>
    </source>
</evidence>
<dbReference type="EMBL" id="CAJMXA010003574">
    <property type="protein sequence ID" value="CAE6503953.1"/>
    <property type="molecule type" value="Genomic_DNA"/>
</dbReference>
<feature type="transmembrane region" description="Helical" evidence="1">
    <location>
        <begin position="126"/>
        <end position="143"/>
    </location>
</feature>
<comment type="caution">
    <text evidence="3">The sequence shown here is derived from an EMBL/GenBank/DDBJ whole genome shotgun (WGS) entry which is preliminary data.</text>
</comment>
<evidence type="ECO:0000256" key="1">
    <source>
        <dbReference type="SAM" id="Phobius"/>
    </source>
</evidence>
<evidence type="ECO:0000313" key="4">
    <source>
        <dbReference type="Proteomes" id="UP000663853"/>
    </source>
</evidence>
<feature type="domain" description="DUF6535" evidence="2">
    <location>
        <begin position="102"/>
        <end position="280"/>
    </location>
</feature>
<keyword evidence="1" id="KW-0472">Membrane</keyword>
<proteinExistence type="predicted"/>
<feature type="transmembrane region" description="Helical" evidence="1">
    <location>
        <begin position="285"/>
        <end position="310"/>
    </location>
</feature>
<dbReference type="InterPro" id="IPR045338">
    <property type="entry name" value="DUF6535"/>
</dbReference>
<dbReference type="AlphaFoldDB" id="A0A8H3D4I9"/>